<evidence type="ECO:0000256" key="3">
    <source>
        <dbReference type="ARBA" id="ARBA00023163"/>
    </source>
</evidence>
<dbReference type="GO" id="GO:0003700">
    <property type="term" value="F:DNA-binding transcription factor activity"/>
    <property type="evidence" value="ECO:0007669"/>
    <property type="project" value="InterPro"/>
</dbReference>
<reference evidence="5 6" key="1">
    <citation type="submission" date="2018-03" db="EMBL/GenBank/DDBJ databases">
        <title>Genomic Encyclopedia of Type Strains, Phase III (KMG-III): the genomes of soil and plant-associated and newly described type strains.</title>
        <authorList>
            <person name="Whitman W."/>
        </authorList>
    </citation>
    <scope>NUCLEOTIDE SEQUENCE [LARGE SCALE GENOMIC DNA]</scope>
    <source>
        <strain evidence="5 6">CGMCC 1.12700</strain>
    </source>
</reference>
<dbReference type="Proteomes" id="UP000240572">
    <property type="component" value="Unassembled WGS sequence"/>
</dbReference>
<name>A0A2P8D8J3_9BACT</name>
<dbReference type="InterPro" id="IPR020449">
    <property type="entry name" value="Tscrpt_reg_AraC-type_HTH"/>
</dbReference>
<sequence length="290" mass="32610">MKATKGKTKPGQFRVAAIGENKCTLESYNRRDFYKISLVTAGGPPCQLRYGSLEPIVVDRPALVLLNPLVPHSWTVPERTEPTEGYFCVFDEAFTNAGAPLKALTNRLFTAQRSPVYFPDEVQLHFLHALFVRMRALADTDYTGKDDLFRSQLNLVFHETIGMSPAEETSQDRPSAIAAAFAGLLRGQFPVDLPLQPIQLKKASDFADRLAIHVNHLNTAVHKATGQSTTWHINEQLITEAKSLLGYTGYNIAEIAYGLGFEYQSYFNRFFKKHAGLTPSDFRKNFEKYK</sequence>
<dbReference type="InterPro" id="IPR037923">
    <property type="entry name" value="HTH-like"/>
</dbReference>
<proteinExistence type="predicted"/>
<evidence type="ECO:0000313" key="6">
    <source>
        <dbReference type="Proteomes" id="UP000240572"/>
    </source>
</evidence>
<keyword evidence="2 5" id="KW-0238">DNA-binding</keyword>
<dbReference type="InterPro" id="IPR009057">
    <property type="entry name" value="Homeodomain-like_sf"/>
</dbReference>
<dbReference type="Gene3D" id="1.10.10.60">
    <property type="entry name" value="Homeodomain-like"/>
    <property type="match status" value="1"/>
</dbReference>
<accession>A0A2P8D8J3</accession>
<keyword evidence="3" id="KW-0804">Transcription</keyword>
<protein>
    <submittedName>
        <fullName evidence="5">AraC-like DNA-binding protein</fullName>
    </submittedName>
</protein>
<dbReference type="SUPFAM" id="SSF51215">
    <property type="entry name" value="Regulatory protein AraC"/>
    <property type="match status" value="1"/>
</dbReference>
<feature type="domain" description="HTH araC/xylS-type" evidence="4">
    <location>
        <begin position="204"/>
        <end position="285"/>
    </location>
</feature>
<dbReference type="SUPFAM" id="SSF46689">
    <property type="entry name" value="Homeodomain-like"/>
    <property type="match status" value="1"/>
</dbReference>
<dbReference type="SMART" id="SM00342">
    <property type="entry name" value="HTH_ARAC"/>
    <property type="match status" value="1"/>
</dbReference>
<evidence type="ECO:0000259" key="4">
    <source>
        <dbReference type="PROSITE" id="PS01124"/>
    </source>
</evidence>
<evidence type="ECO:0000256" key="2">
    <source>
        <dbReference type="ARBA" id="ARBA00023125"/>
    </source>
</evidence>
<gene>
    <name evidence="5" type="ORF">B0I18_102503</name>
</gene>
<dbReference type="GO" id="GO:0043565">
    <property type="term" value="F:sequence-specific DNA binding"/>
    <property type="evidence" value="ECO:0007669"/>
    <property type="project" value="InterPro"/>
</dbReference>
<dbReference type="PROSITE" id="PS01124">
    <property type="entry name" value="HTH_ARAC_FAMILY_2"/>
    <property type="match status" value="1"/>
</dbReference>
<evidence type="ECO:0000313" key="5">
    <source>
        <dbReference type="EMBL" id="PSK93533.1"/>
    </source>
</evidence>
<evidence type="ECO:0000256" key="1">
    <source>
        <dbReference type="ARBA" id="ARBA00023015"/>
    </source>
</evidence>
<dbReference type="PRINTS" id="PR00032">
    <property type="entry name" value="HTHARAC"/>
</dbReference>
<dbReference type="PANTHER" id="PTHR43280:SF32">
    <property type="entry name" value="TRANSCRIPTIONAL REGULATORY PROTEIN"/>
    <property type="match status" value="1"/>
</dbReference>
<keyword evidence="6" id="KW-1185">Reference proteome</keyword>
<dbReference type="InterPro" id="IPR018060">
    <property type="entry name" value="HTH_AraC"/>
</dbReference>
<dbReference type="Pfam" id="PF12833">
    <property type="entry name" value="HTH_18"/>
    <property type="match status" value="1"/>
</dbReference>
<dbReference type="EMBL" id="PYGD01000002">
    <property type="protein sequence ID" value="PSK93533.1"/>
    <property type="molecule type" value="Genomic_DNA"/>
</dbReference>
<organism evidence="5 6">
    <name type="scientific">Taibaiella chishuiensis</name>
    <dbReference type="NCBI Taxonomy" id="1434707"/>
    <lineage>
        <taxon>Bacteria</taxon>
        <taxon>Pseudomonadati</taxon>
        <taxon>Bacteroidota</taxon>
        <taxon>Chitinophagia</taxon>
        <taxon>Chitinophagales</taxon>
        <taxon>Chitinophagaceae</taxon>
        <taxon>Taibaiella</taxon>
    </lineage>
</organism>
<dbReference type="RefSeq" id="WP_106522527.1">
    <property type="nucleotide sequence ID" value="NZ_PYGD01000002.1"/>
</dbReference>
<dbReference type="PANTHER" id="PTHR43280">
    <property type="entry name" value="ARAC-FAMILY TRANSCRIPTIONAL REGULATOR"/>
    <property type="match status" value="1"/>
</dbReference>
<keyword evidence="1" id="KW-0805">Transcription regulation</keyword>
<dbReference type="OrthoDB" id="629929at2"/>
<comment type="caution">
    <text evidence="5">The sequence shown here is derived from an EMBL/GenBank/DDBJ whole genome shotgun (WGS) entry which is preliminary data.</text>
</comment>
<dbReference type="AlphaFoldDB" id="A0A2P8D8J3"/>